<dbReference type="EMBL" id="FOKI01000001">
    <property type="protein sequence ID" value="SFA69074.1"/>
    <property type="molecule type" value="Genomic_DNA"/>
</dbReference>
<name>A0A1I0UYC2_9CLOT</name>
<dbReference type="NCBIfam" id="TIGR04540">
    <property type="entry name" value="CLB_0814_fam"/>
    <property type="match status" value="1"/>
</dbReference>
<proteinExistence type="predicted"/>
<gene>
    <name evidence="1" type="ORF">SAMN04488528_100111</name>
</gene>
<dbReference type="RefSeq" id="WP_090037399.1">
    <property type="nucleotide sequence ID" value="NZ_FOKI01000001.1"/>
</dbReference>
<accession>A0A1I0UYC2</accession>
<evidence type="ECO:0000313" key="1">
    <source>
        <dbReference type="EMBL" id="SFA69074.1"/>
    </source>
</evidence>
<dbReference type="AlphaFoldDB" id="A0A1I0UYC2"/>
<organism evidence="1 2">
    <name type="scientific">Clostridium frigidicarnis</name>
    <dbReference type="NCBI Taxonomy" id="84698"/>
    <lineage>
        <taxon>Bacteria</taxon>
        <taxon>Bacillati</taxon>
        <taxon>Bacillota</taxon>
        <taxon>Clostridia</taxon>
        <taxon>Eubacteriales</taxon>
        <taxon>Clostridiaceae</taxon>
        <taxon>Clostridium</taxon>
    </lineage>
</organism>
<dbReference type="Proteomes" id="UP000198619">
    <property type="component" value="Unassembled WGS sequence"/>
</dbReference>
<protein>
    <submittedName>
        <fullName evidence="1">Uncharacterized protein</fullName>
    </submittedName>
</protein>
<evidence type="ECO:0000313" key="2">
    <source>
        <dbReference type="Proteomes" id="UP000198619"/>
    </source>
</evidence>
<keyword evidence="2" id="KW-1185">Reference proteome</keyword>
<sequence>MRAVYRNPKELATYLKDLVDSYSENLITYEKLEEKVLKIVEANGDRVYRDGFMVSKIEIVIGESRKEIIDKIVKQI</sequence>
<dbReference type="InterPro" id="IPR030902">
    <property type="entry name" value="CLB_0814_fam"/>
</dbReference>
<dbReference type="OrthoDB" id="1919713at2"/>
<dbReference type="STRING" id="84698.SAMN04488528_100111"/>
<reference evidence="1 2" key="1">
    <citation type="submission" date="2016-10" db="EMBL/GenBank/DDBJ databases">
        <authorList>
            <person name="de Groot N.N."/>
        </authorList>
    </citation>
    <scope>NUCLEOTIDE SEQUENCE [LARGE SCALE GENOMIC DNA]</scope>
    <source>
        <strain evidence="1 2">DSM 12271</strain>
    </source>
</reference>